<dbReference type="InterPro" id="IPR029063">
    <property type="entry name" value="SAM-dependent_MTases_sf"/>
</dbReference>
<evidence type="ECO:0000313" key="2">
    <source>
        <dbReference type="Proteomes" id="UP000217696"/>
    </source>
</evidence>
<evidence type="ECO:0000313" key="1">
    <source>
        <dbReference type="EMBL" id="BAU28220.1"/>
    </source>
</evidence>
<dbReference type="EMBL" id="AP017312">
    <property type="protein sequence ID" value="BAU28220.1"/>
    <property type="molecule type" value="Genomic_DNA"/>
</dbReference>
<keyword evidence="2" id="KW-1185">Reference proteome</keyword>
<sequence length="264" mass="30367">MKPLFDIDGRKYRKVGFVNRLIRGQRYSTVYDLFMGSGSILLNMACKAGVYAGVDSDHLLAELYRYMLVCSPFFTTELAHERAVEMRTSHYAEYIASSLKDRRLVKICMRDQSVAEKFILSVVLLLQGRQKKRLIFMEEELLRIVQWLNELVRKLQSRKYAFLVSDLEDFAGCVAETENDLLILDPPCILTGDSESYTSTHEFILYDMLAATKNDFILFGHLERDGVANDKLRYFVRYFGLKSIHVPVEGPSDGRSVEVMVTNI</sequence>
<reference evidence="1 2" key="1">
    <citation type="submission" date="2015-12" db="EMBL/GenBank/DDBJ databases">
        <title>Genome sequence of Aneurinibacillus soli.</title>
        <authorList>
            <person name="Lee J.S."/>
            <person name="Lee K.C."/>
            <person name="Kim K.K."/>
            <person name="Lee B.W."/>
        </authorList>
    </citation>
    <scope>NUCLEOTIDE SEQUENCE [LARGE SCALE GENOMIC DNA]</scope>
    <source>
        <strain evidence="1 2">CB4</strain>
    </source>
</reference>
<dbReference type="RefSeq" id="WP_096465995.1">
    <property type="nucleotide sequence ID" value="NZ_AP017312.1"/>
</dbReference>
<name>A0A0U5BBE0_9BACL</name>
<dbReference type="SUPFAM" id="SSF53335">
    <property type="entry name" value="S-adenosyl-L-methionine-dependent methyltransferases"/>
    <property type="match status" value="1"/>
</dbReference>
<organism evidence="1 2">
    <name type="scientific">Aneurinibacillus soli</name>
    <dbReference type="NCBI Taxonomy" id="1500254"/>
    <lineage>
        <taxon>Bacteria</taxon>
        <taxon>Bacillati</taxon>
        <taxon>Bacillota</taxon>
        <taxon>Bacilli</taxon>
        <taxon>Bacillales</taxon>
        <taxon>Paenibacillaceae</taxon>
        <taxon>Aneurinibacillus group</taxon>
        <taxon>Aneurinibacillus</taxon>
    </lineage>
</organism>
<dbReference type="AlphaFoldDB" id="A0A0U5BBE0"/>
<protein>
    <submittedName>
        <fullName evidence="1">Uncharacterized protein</fullName>
    </submittedName>
</protein>
<dbReference type="KEGG" id="asoc:CB4_02394"/>
<proteinExistence type="predicted"/>
<dbReference type="Proteomes" id="UP000217696">
    <property type="component" value="Chromosome"/>
</dbReference>
<gene>
    <name evidence="1" type="ORF">CB4_02394</name>
</gene>
<accession>A0A0U5BBE0</accession>